<name>A0A8H7GYE3_9AGAM</name>
<comment type="caution">
    <text evidence="3">The sequence shown here is derived from an EMBL/GenBank/DDBJ whole genome shotgun (WGS) entry which is preliminary data.</text>
</comment>
<evidence type="ECO:0000256" key="1">
    <source>
        <dbReference type="SAM" id="MobiDB-lite"/>
    </source>
</evidence>
<keyword evidence="2" id="KW-0732">Signal</keyword>
<evidence type="ECO:0000313" key="4">
    <source>
        <dbReference type="Proteomes" id="UP000650582"/>
    </source>
</evidence>
<evidence type="ECO:0008006" key="5">
    <source>
        <dbReference type="Google" id="ProtNLM"/>
    </source>
</evidence>
<evidence type="ECO:0000256" key="2">
    <source>
        <dbReference type="SAM" id="SignalP"/>
    </source>
</evidence>
<feature type="region of interest" description="Disordered" evidence="1">
    <location>
        <begin position="16"/>
        <end position="87"/>
    </location>
</feature>
<accession>A0A8H7GYE3</accession>
<organism evidence="3 4">
    <name type="scientific">Rhizoctonia solani</name>
    <dbReference type="NCBI Taxonomy" id="456999"/>
    <lineage>
        <taxon>Eukaryota</taxon>
        <taxon>Fungi</taxon>
        <taxon>Dikarya</taxon>
        <taxon>Basidiomycota</taxon>
        <taxon>Agaricomycotina</taxon>
        <taxon>Agaricomycetes</taxon>
        <taxon>Cantharellales</taxon>
        <taxon>Ceratobasidiaceae</taxon>
        <taxon>Rhizoctonia</taxon>
    </lineage>
</organism>
<feature type="compositionally biased region" description="Polar residues" evidence="1">
    <location>
        <begin position="43"/>
        <end position="73"/>
    </location>
</feature>
<feature type="chain" id="PRO_5034239263" description="Extracellular membrane protein CFEM domain-containing protein" evidence="2">
    <location>
        <begin position="18"/>
        <end position="287"/>
    </location>
</feature>
<dbReference type="EMBL" id="JACYCC010000351">
    <property type="protein sequence ID" value="KAF8667965.1"/>
    <property type="molecule type" value="Genomic_DNA"/>
</dbReference>
<gene>
    <name evidence="3" type="ORF">RHS04_09221</name>
</gene>
<proteinExistence type="predicted"/>
<sequence length="287" mass="29402">MILLLLYFCLAPVPVSGQSTADPTSQPPVPESSTRNDPPPEATSISTLPPVQPNPDLTITSRTIEQTETTGSATEIPPTRTVITSSYPIPNITETSVTTTWMPTTAIAPTATGATCPQKCLAQAADNIGCRGAGYSSDMSCLCPSLEKYISDANACMRIQDCESSQASQDVRTACSGNPPSPTTKKTVTKTQTQTFALTSGQVVTFGVSGTVVTTFTASSALTTTRIATILQQDGGSGGGDQEVGVGGGDVGQGSGNGAFRLGAGYTMPLMGISGLLGLLTRALLVL</sequence>
<evidence type="ECO:0000313" key="3">
    <source>
        <dbReference type="EMBL" id="KAF8667965.1"/>
    </source>
</evidence>
<feature type="signal peptide" evidence="2">
    <location>
        <begin position="1"/>
        <end position="17"/>
    </location>
</feature>
<reference evidence="3" key="1">
    <citation type="submission" date="2020-09" db="EMBL/GenBank/DDBJ databases">
        <title>Comparative genome analyses of four rice-infecting Rhizoctonia solani isolates reveal extensive enrichment of homogalacturonan modification genes.</title>
        <authorList>
            <person name="Lee D.-Y."/>
            <person name="Jeon J."/>
            <person name="Kim K.-T."/>
            <person name="Cheong K."/>
            <person name="Song H."/>
            <person name="Choi G."/>
            <person name="Ko J."/>
            <person name="Opiyo S.O."/>
            <person name="Zuo S."/>
            <person name="Madhav S."/>
            <person name="Lee Y.-H."/>
            <person name="Wang G.-L."/>
        </authorList>
    </citation>
    <scope>NUCLEOTIDE SEQUENCE</scope>
    <source>
        <strain evidence="3">AG1-IA YN-7</strain>
    </source>
</reference>
<dbReference type="Proteomes" id="UP000650582">
    <property type="component" value="Unassembled WGS sequence"/>
</dbReference>
<protein>
    <recommendedName>
        <fullName evidence="5">Extracellular membrane protein CFEM domain-containing protein</fullName>
    </recommendedName>
</protein>
<dbReference type="AlphaFoldDB" id="A0A8H7GYE3"/>